<feature type="region of interest" description="Disordered" evidence="1">
    <location>
        <begin position="1"/>
        <end position="20"/>
    </location>
</feature>
<evidence type="ECO:0000313" key="2">
    <source>
        <dbReference type="EMBL" id="KXH68813.1"/>
    </source>
</evidence>
<gene>
    <name evidence="2" type="ORF">CSAL01_00081</name>
</gene>
<evidence type="ECO:0000313" key="3">
    <source>
        <dbReference type="Proteomes" id="UP000070121"/>
    </source>
</evidence>
<dbReference type="EMBL" id="JFFI01000222">
    <property type="protein sequence ID" value="KXH68813.1"/>
    <property type="molecule type" value="Genomic_DNA"/>
</dbReference>
<comment type="caution">
    <text evidence="2">The sequence shown here is derived from an EMBL/GenBank/DDBJ whole genome shotgun (WGS) entry which is preliminary data.</text>
</comment>
<feature type="region of interest" description="Disordered" evidence="1">
    <location>
        <begin position="39"/>
        <end position="63"/>
    </location>
</feature>
<reference evidence="2 3" key="1">
    <citation type="submission" date="2014-02" db="EMBL/GenBank/DDBJ databases">
        <title>The genome sequence of Colletotrichum salicis CBS 607.94.</title>
        <authorList>
            <person name="Baroncelli R."/>
            <person name="Thon M.R."/>
        </authorList>
    </citation>
    <scope>NUCLEOTIDE SEQUENCE [LARGE SCALE GENOMIC DNA]</scope>
    <source>
        <strain evidence="2 3">CBS 607.94</strain>
    </source>
</reference>
<sequence length="211" mass="24798">MSSYPETRSGARPWTVPHRPMSFTKISDQLSLNDSLVQEGPIEEQLSSDSPSGSEPEADIALQRTPSTLEIKQRRGLRNLHIKFESKLNEIKVKYFHCRNASRKAWENEKATIIDNYNNAPCWALFRFSPRRKIDAINRKQENGMRFFAEAERIERGPVERRFEDREQLHIHCYRRVWQELYPSTPFWYDESSSKSNALGIPVTTLYQPMY</sequence>
<dbReference type="Proteomes" id="UP000070121">
    <property type="component" value="Unassembled WGS sequence"/>
</dbReference>
<accession>A0A135V7Y9</accession>
<proteinExistence type="predicted"/>
<dbReference type="AlphaFoldDB" id="A0A135V7Y9"/>
<evidence type="ECO:0000256" key="1">
    <source>
        <dbReference type="SAM" id="MobiDB-lite"/>
    </source>
</evidence>
<dbReference type="OrthoDB" id="4828976at2759"/>
<keyword evidence="3" id="KW-1185">Reference proteome</keyword>
<name>A0A135V7Y9_9PEZI</name>
<organism evidence="2 3">
    <name type="scientific">Colletotrichum salicis</name>
    <dbReference type="NCBI Taxonomy" id="1209931"/>
    <lineage>
        <taxon>Eukaryota</taxon>
        <taxon>Fungi</taxon>
        <taxon>Dikarya</taxon>
        <taxon>Ascomycota</taxon>
        <taxon>Pezizomycotina</taxon>
        <taxon>Sordariomycetes</taxon>
        <taxon>Hypocreomycetidae</taxon>
        <taxon>Glomerellales</taxon>
        <taxon>Glomerellaceae</taxon>
        <taxon>Colletotrichum</taxon>
        <taxon>Colletotrichum acutatum species complex</taxon>
    </lineage>
</organism>
<protein>
    <submittedName>
        <fullName evidence="2">Uncharacterized protein</fullName>
    </submittedName>
</protein>